<reference evidence="2 3" key="1">
    <citation type="submission" date="2020-11" db="EMBL/GenBank/DDBJ databases">
        <title>Description of Pontivivens ytuae sp. nov. isolated from deep sea sediment of Mariana Trench.</title>
        <authorList>
            <person name="Wang Z."/>
            <person name="Sun Q.-L."/>
            <person name="Xu X.-D."/>
            <person name="Tang Y.-Z."/>
            <person name="Zhang J."/>
        </authorList>
    </citation>
    <scope>NUCLEOTIDE SEQUENCE [LARGE SCALE GENOMIC DNA]</scope>
    <source>
        <strain evidence="2 3">MT2928</strain>
    </source>
</reference>
<dbReference type="InterPro" id="IPR029068">
    <property type="entry name" value="Glyas_Bleomycin-R_OHBP_Dase"/>
</dbReference>
<accession>A0A7S9LUE8</accession>
<gene>
    <name evidence="2" type="ORF">I0K15_05500</name>
</gene>
<evidence type="ECO:0000313" key="3">
    <source>
        <dbReference type="Proteomes" id="UP000594800"/>
    </source>
</evidence>
<dbReference type="InterPro" id="IPR004360">
    <property type="entry name" value="Glyas_Fos-R_dOase_dom"/>
</dbReference>
<evidence type="ECO:0000313" key="2">
    <source>
        <dbReference type="EMBL" id="QPH55195.1"/>
    </source>
</evidence>
<dbReference type="SUPFAM" id="SSF54593">
    <property type="entry name" value="Glyoxalase/Bleomycin resistance protein/Dihydroxybiphenyl dioxygenase"/>
    <property type="match status" value="1"/>
</dbReference>
<organism evidence="2 3">
    <name type="scientific">Pontivivens ytuae</name>
    <dbReference type="NCBI Taxonomy" id="2789856"/>
    <lineage>
        <taxon>Bacteria</taxon>
        <taxon>Pseudomonadati</taxon>
        <taxon>Pseudomonadota</taxon>
        <taxon>Alphaproteobacteria</taxon>
        <taxon>Rhodobacterales</taxon>
        <taxon>Paracoccaceae</taxon>
        <taxon>Pontivivens</taxon>
    </lineage>
</organism>
<feature type="domain" description="VOC" evidence="1">
    <location>
        <begin position="7"/>
        <end position="125"/>
    </location>
</feature>
<dbReference type="Gene3D" id="3.10.180.10">
    <property type="entry name" value="2,3-Dihydroxybiphenyl 1,2-Dioxygenase, domain 1"/>
    <property type="match status" value="1"/>
</dbReference>
<proteinExistence type="predicted"/>
<dbReference type="InterPro" id="IPR052164">
    <property type="entry name" value="Anthracycline_SecMetBiosynth"/>
</dbReference>
<dbReference type="PANTHER" id="PTHR33993:SF14">
    <property type="entry name" value="GB|AAF24581.1"/>
    <property type="match status" value="1"/>
</dbReference>
<dbReference type="KEGG" id="poz:I0K15_05500"/>
<dbReference type="AlphaFoldDB" id="A0A7S9LUE8"/>
<dbReference type="PROSITE" id="PS51819">
    <property type="entry name" value="VOC"/>
    <property type="match status" value="1"/>
</dbReference>
<dbReference type="InterPro" id="IPR037523">
    <property type="entry name" value="VOC_core"/>
</dbReference>
<dbReference type="EMBL" id="CP064942">
    <property type="protein sequence ID" value="QPH55195.1"/>
    <property type="molecule type" value="Genomic_DNA"/>
</dbReference>
<dbReference type="PANTHER" id="PTHR33993">
    <property type="entry name" value="GLYOXALASE-RELATED"/>
    <property type="match status" value="1"/>
</dbReference>
<evidence type="ECO:0000259" key="1">
    <source>
        <dbReference type="PROSITE" id="PS51819"/>
    </source>
</evidence>
<keyword evidence="3" id="KW-1185">Reference proteome</keyword>
<sequence length="131" mass="13829">MSDRHGTIHWTELATRDIEGAERYFGALCGWTFDKMKTADGGTYTIAMQGDRAICGLFDMTGVPQMAGLPAHWSTYIAVDDVDAAVAATRAGAGRVLRNPWDVAQVGRCAIVADPGGAAVGLITPVTETAE</sequence>
<name>A0A7S9LUE8_9RHOB</name>
<protein>
    <submittedName>
        <fullName evidence="2">VOC family protein</fullName>
    </submittedName>
</protein>
<dbReference type="RefSeq" id="WP_196104394.1">
    <property type="nucleotide sequence ID" value="NZ_CP064942.1"/>
</dbReference>
<dbReference type="Proteomes" id="UP000594800">
    <property type="component" value="Chromosome"/>
</dbReference>
<dbReference type="Pfam" id="PF00903">
    <property type="entry name" value="Glyoxalase"/>
    <property type="match status" value="1"/>
</dbReference>